<dbReference type="RefSeq" id="WP_344625671.1">
    <property type="nucleotide sequence ID" value="NZ_BAAALD010000049.1"/>
</dbReference>
<gene>
    <name evidence="1" type="ORF">GCM10009663_47390</name>
</gene>
<evidence type="ECO:0000313" key="2">
    <source>
        <dbReference type="Proteomes" id="UP001499987"/>
    </source>
</evidence>
<proteinExistence type="predicted"/>
<reference evidence="1 2" key="1">
    <citation type="journal article" date="2019" name="Int. J. Syst. Evol. Microbiol.">
        <title>The Global Catalogue of Microorganisms (GCM) 10K type strain sequencing project: providing services to taxonomists for standard genome sequencing and annotation.</title>
        <authorList>
            <consortium name="The Broad Institute Genomics Platform"/>
            <consortium name="The Broad Institute Genome Sequencing Center for Infectious Disease"/>
            <person name="Wu L."/>
            <person name="Ma J."/>
        </authorList>
    </citation>
    <scope>NUCLEOTIDE SEQUENCE [LARGE SCALE GENOMIC DNA]</scope>
    <source>
        <strain evidence="1 2">JCM 13002</strain>
    </source>
</reference>
<sequence length="310" mass="34224">MSTEPLFDPAAALPEAGAVRSAAERGDWPAVRAVFADCREEYGPLVLSGQVVAVPGVEHLLRQVLAHHPGDPLATALLADRLIHVGWQARSTRRAQDVTPEGWREFRARLNEAEQLLIGAVARNRGDALAWMLRMTISRGISLGTSETRRRYRALTRVSPHHYAGQRSLLQQLLPKWGGSWEDAHAFARDCFRAAPPGSLNGALLAMYHAERAGSLERAERNAYAARADVRHELAEAAHGSVLHPDCRIRFGRITAHSSFALLASLGGDRAAARTHFQAMGPYGSTEPWEWFDNTPERTFREHRDRALGG</sequence>
<evidence type="ECO:0008006" key="3">
    <source>
        <dbReference type="Google" id="ProtNLM"/>
    </source>
</evidence>
<dbReference type="Proteomes" id="UP001499987">
    <property type="component" value="Unassembled WGS sequence"/>
</dbReference>
<evidence type="ECO:0000313" key="1">
    <source>
        <dbReference type="EMBL" id="GAA1099119.1"/>
    </source>
</evidence>
<organism evidence="1 2">
    <name type="scientific">Kitasatospora arboriphila</name>
    <dbReference type="NCBI Taxonomy" id="258052"/>
    <lineage>
        <taxon>Bacteria</taxon>
        <taxon>Bacillati</taxon>
        <taxon>Actinomycetota</taxon>
        <taxon>Actinomycetes</taxon>
        <taxon>Kitasatosporales</taxon>
        <taxon>Streptomycetaceae</taxon>
        <taxon>Kitasatospora</taxon>
    </lineage>
</organism>
<keyword evidence="2" id="KW-1185">Reference proteome</keyword>
<name>A0ABN1TSU4_9ACTN</name>
<comment type="caution">
    <text evidence="1">The sequence shown here is derived from an EMBL/GenBank/DDBJ whole genome shotgun (WGS) entry which is preliminary data.</text>
</comment>
<accession>A0ABN1TSU4</accession>
<dbReference type="EMBL" id="BAAALD010000049">
    <property type="protein sequence ID" value="GAA1099119.1"/>
    <property type="molecule type" value="Genomic_DNA"/>
</dbReference>
<protein>
    <recommendedName>
        <fullName evidence="3">DUF4034 domain-containing protein</fullName>
    </recommendedName>
</protein>